<evidence type="ECO:0000256" key="4">
    <source>
        <dbReference type="ARBA" id="ARBA00023289"/>
    </source>
</evidence>
<dbReference type="GO" id="GO:0009626">
    <property type="term" value="P:plant-type hypersensitive response"/>
    <property type="evidence" value="ECO:0007669"/>
    <property type="project" value="UniProtKB-KW"/>
</dbReference>
<evidence type="ECO:0000256" key="2">
    <source>
        <dbReference type="ARBA" id="ARBA00022481"/>
    </source>
</evidence>
<comment type="similarity">
    <text evidence="5">Belongs to the HIPP family.</text>
</comment>
<keyword evidence="4" id="KW-0449">Lipoprotein</keyword>
<evidence type="ECO:0000256" key="1">
    <source>
        <dbReference type="ARBA" id="ARBA00004170"/>
    </source>
</evidence>
<evidence type="ECO:0000256" key="3">
    <source>
        <dbReference type="ARBA" id="ARBA00022723"/>
    </source>
</evidence>
<keyword evidence="3" id="KW-0479">Metal-binding</keyword>
<dbReference type="OrthoDB" id="689350at2759"/>
<feature type="domain" description="HMA" evidence="6">
    <location>
        <begin position="105"/>
        <end position="168"/>
    </location>
</feature>
<comment type="subcellular location">
    <subcellularLocation>
        <location evidence="1">Membrane</location>
        <topology evidence="1">Peripheral membrane protein</topology>
    </subcellularLocation>
</comment>
<keyword evidence="8" id="KW-1185">Reference proteome</keyword>
<dbReference type="SUPFAM" id="SSF55008">
    <property type="entry name" value="HMA, heavy metal-associated domain"/>
    <property type="match status" value="2"/>
</dbReference>
<dbReference type="PANTHER" id="PTHR46195:SF3">
    <property type="entry name" value="HEAVY METAL-ASSOCIATED ISOPRENYLATED PLANT PROTEIN 3-LIKE"/>
    <property type="match status" value="1"/>
</dbReference>
<dbReference type="Pfam" id="PF00403">
    <property type="entry name" value="HMA"/>
    <property type="match status" value="2"/>
</dbReference>
<accession>A0A9J5YXL3</accession>
<keyword evidence="4" id="KW-0636">Prenylation</keyword>
<evidence type="ECO:0000313" key="7">
    <source>
        <dbReference type="EMBL" id="KAG5603820.1"/>
    </source>
</evidence>
<dbReference type="Gene3D" id="3.30.70.100">
    <property type="match status" value="2"/>
</dbReference>
<sequence>MKEKECKNEENKNNSKGIIIILGVYIHCQGCKQQVLKSLRGFDGVEEVEIDEKNHKVVVKGKKLDPLNVAERLRKKSGKHVELISPIPSKKKEEEKKEKKQEPKIIEVILKLYLHCEGCAKDVKQCIHKMPGVQTVDPEMKNNIVKVKGSMDPQKLVEFINKKTGRHAEIIKKIDKEKNEKTLCDKNSCDIKKCCNNCQHDYLQFVYAPQIFSDENPNSCSIM</sequence>
<protein>
    <recommendedName>
        <fullName evidence="6">HMA domain-containing protein</fullName>
    </recommendedName>
</protein>
<dbReference type="GO" id="GO:0016020">
    <property type="term" value="C:membrane"/>
    <property type="evidence" value="ECO:0007669"/>
    <property type="project" value="UniProtKB-SubCell"/>
</dbReference>
<comment type="caution">
    <text evidence="7">The sequence shown here is derived from an EMBL/GenBank/DDBJ whole genome shotgun (WGS) entry which is preliminary data.</text>
</comment>
<dbReference type="AlphaFoldDB" id="A0A9J5YXL3"/>
<dbReference type="InterPro" id="IPR006121">
    <property type="entry name" value="HMA_dom"/>
</dbReference>
<organism evidence="7 8">
    <name type="scientific">Solanum commersonii</name>
    <name type="common">Commerson's wild potato</name>
    <name type="synonym">Commerson's nightshade</name>
    <dbReference type="NCBI Taxonomy" id="4109"/>
    <lineage>
        <taxon>Eukaryota</taxon>
        <taxon>Viridiplantae</taxon>
        <taxon>Streptophyta</taxon>
        <taxon>Embryophyta</taxon>
        <taxon>Tracheophyta</taxon>
        <taxon>Spermatophyta</taxon>
        <taxon>Magnoliopsida</taxon>
        <taxon>eudicotyledons</taxon>
        <taxon>Gunneridae</taxon>
        <taxon>Pentapetalae</taxon>
        <taxon>asterids</taxon>
        <taxon>lamiids</taxon>
        <taxon>Solanales</taxon>
        <taxon>Solanaceae</taxon>
        <taxon>Solanoideae</taxon>
        <taxon>Solaneae</taxon>
        <taxon>Solanum</taxon>
    </lineage>
</organism>
<dbReference type="EMBL" id="JACXVP010000005">
    <property type="protein sequence ID" value="KAG5603820.1"/>
    <property type="molecule type" value="Genomic_DNA"/>
</dbReference>
<dbReference type="InterPro" id="IPR036163">
    <property type="entry name" value="HMA_dom_sf"/>
</dbReference>
<dbReference type="GO" id="GO:0046872">
    <property type="term" value="F:metal ion binding"/>
    <property type="evidence" value="ECO:0007669"/>
    <property type="project" value="UniProtKB-KW"/>
</dbReference>
<evidence type="ECO:0000256" key="5">
    <source>
        <dbReference type="ARBA" id="ARBA00024045"/>
    </source>
</evidence>
<feature type="domain" description="HMA" evidence="6">
    <location>
        <begin position="15"/>
        <end position="81"/>
    </location>
</feature>
<dbReference type="Proteomes" id="UP000824120">
    <property type="component" value="Chromosome 5"/>
</dbReference>
<dbReference type="CDD" id="cd00371">
    <property type="entry name" value="HMA"/>
    <property type="match status" value="2"/>
</dbReference>
<name>A0A9J5YXL3_SOLCO</name>
<dbReference type="PROSITE" id="PS50846">
    <property type="entry name" value="HMA_2"/>
    <property type="match status" value="2"/>
</dbReference>
<evidence type="ECO:0000259" key="6">
    <source>
        <dbReference type="PROSITE" id="PS50846"/>
    </source>
</evidence>
<dbReference type="InterPro" id="IPR044577">
    <property type="entry name" value="HIPP4/7/8/17/18/19"/>
</dbReference>
<proteinExistence type="inferred from homology"/>
<reference evidence="7 8" key="1">
    <citation type="submission" date="2020-09" db="EMBL/GenBank/DDBJ databases">
        <title>De no assembly of potato wild relative species, Solanum commersonii.</title>
        <authorList>
            <person name="Cho K."/>
        </authorList>
    </citation>
    <scope>NUCLEOTIDE SEQUENCE [LARGE SCALE GENOMIC DNA]</scope>
    <source>
        <strain evidence="7">LZ3.2</strain>
        <tissue evidence="7">Leaf</tissue>
    </source>
</reference>
<gene>
    <name evidence="7" type="ORF">H5410_025312</name>
</gene>
<keyword evidence="2" id="KW-0488">Methylation</keyword>
<evidence type="ECO:0000313" key="8">
    <source>
        <dbReference type="Proteomes" id="UP000824120"/>
    </source>
</evidence>
<dbReference type="PANTHER" id="PTHR46195">
    <property type="entry name" value="HEAVY METAL-ASSOCIATED ISOPRENYLATED PLANT PROTEIN 7"/>
    <property type="match status" value="1"/>
</dbReference>